<evidence type="ECO:0000259" key="4">
    <source>
        <dbReference type="Pfam" id="PF25954"/>
    </source>
</evidence>
<feature type="domain" description="CusB-like beta-barrel" evidence="4">
    <location>
        <begin position="214"/>
        <end position="283"/>
    </location>
</feature>
<feature type="domain" description="Multidrug resistance protein MdtA-like barrel-sandwich hybrid" evidence="3">
    <location>
        <begin position="80"/>
        <end position="207"/>
    </location>
</feature>
<dbReference type="EMBL" id="PYGF01000011">
    <property type="protein sequence ID" value="PSL01963.1"/>
    <property type="molecule type" value="Genomic_DNA"/>
</dbReference>
<evidence type="ECO:0000256" key="1">
    <source>
        <dbReference type="ARBA" id="ARBA00009477"/>
    </source>
</evidence>
<dbReference type="Gene3D" id="2.40.30.170">
    <property type="match status" value="1"/>
</dbReference>
<dbReference type="AlphaFoldDB" id="A0A2P8DXL3"/>
<dbReference type="InterPro" id="IPR006143">
    <property type="entry name" value="RND_pump_MFP"/>
</dbReference>
<dbReference type="Pfam" id="PF25917">
    <property type="entry name" value="BSH_RND"/>
    <property type="match status" value="1"/>
</dbReference>
<dbReference type="PANTHER" id="PTHR30469">
    <property type="entry name" value="MULTIDRUG RESISTANCE PROTEIN MDTA"/>
    <property type="match status" value="1"/>
</dbReference>
<feature type="domain" description="YknX-like C-terminal permuted SH3-like" evidence="5">
    <location>
        <begin position="292"/>
        <end position="360"/>
    </location>
</feature>
<dbReference type="GO" id="GO:0015562">
    <property type="term" value="F:efflux transmembrane transporter activity"/>
    <property type="evidence" value="ECO:0007669"/>
    <property type="project" value="TreeGrafter"/>
</dbReference>
<evidence type="ECO:0000313" key="6">
    <source>
        <dbReference type="EMBL" id="PSL01963.1"/>
    </source>
</evidence>
<dbReference type="SUPFAM" id="SSF111369">
    <property type="entry name" value="HlyD-like secretion proteins"/>
    <property type="match status" value="1"/>
</dbReference>
<evidence type="ECO:0000313" key="7">
    <source>
        <dbReference type="Proteomes" id="UP000240708"/>
    </source>
</evidence>
<keyword evidence="2" id="KW-0472">Membrane</keyword>
<dbReference type="Proteomes" id="UP000240708">
    <property type="component" value="Unassembled WGS sequence"/>
</dbReference>
<dbReference type="InterPro" id="IPR058637">
    <property type="entry name" value="YknX-like_C"/>
</dbReference>
<dbReference type="PANTHER" id="PTHR30469:SF36">
    <property type="entry name" value="BLL3903 PROTEIN"/>
    <property type="match status" value="1"/>
</dbReference>
<gene>
    <name evidence="6" type="ORF">CLV48_11152</name>
</gene>
<keyword evidence="7" id="KW-1185">Reference proteome</keyword>
<comment type="similarity">
    <text evidence="1">Belongs to the membrane fusion protein (MFP) (TC 8.A.1) family.</text>
</comment>
<proteinExistence type="inferred from homology"/>
<dbReference type="RefSeq" id="WP_106568412.1">
    <property type="nucleotide sequence ID" value="NZ_JAUVYL010000075.1"/>
</dbReference>
<evidence type="ECO:0000259" key="3">
    <source>
        <dbReference type="Pfam" id="PF25917"/>
    </source>
</evidence>
<protein>
    <submittedName>
        <fullName evidence="6">Membrane fusion protein (Multidrug efflux system)</fullName>
    </submittedName>
</protein>
<sequence>MKKQTKIILTLVIVAVIAVIFIYPRRDTLMGKNKNAPSPTQSQGLGGPGQGQALPVNVVELKPERLENNLSVTGTIIPNETVNLRTEIAGLVKNIAFREGEFVKKGTPLVYLNDDELKAQYQRLEYTKKLFESQENRQKQLLEKEAISQEEYDIVLNQFNTNLADLRLVEAQLNKTIVRAPFDGVLGLRQISEGSVIGTGDVIASIVNIDPIKIEFSIPERYANMVKLGSKVYFSNEAGGQEVEGTVYAYEPNIDAGTRTLKLRATSPNKDRRFLPGMFVRIKYILGVEENALMVPSEAIIPELNGYKVFVVNSEGKVEERQVSIGTRTDRYVQIVNGVSDGDLVLTTGVLQVRAGMPVNYNKIN</sequence>
<dbReference type="OrthoDB" id="9806939at2"/>
<organism evidence="6 7">
    <name type="scientific">Cecembia rubra</name>
    <dbReference type="NCBI Taxonomy" id="1485585"/>
    <lineage>
        <taxon>Bacteria</taxon>
        <taxon>Pseudomonadati</taxon>
        <taxon>Bacteroidota</taxon>
        <taxon>Cytophagia</taxon>
        <taxon>Cytophagales</taxon>
        <taxon>Cyclobacteriaceae</taxon>
        <taxon>Cecembia</taxon>
    </lineage>
</organism>
<dbReference type="Gene3D" id="2.40.420.20">
    <property type="match status" value="1"/>
</dbReference>
<evidence type="ECO:0000256" key="2">
    <source>
        <dbReference type="SAM" id="Phobius"/>
    </source>
</evidence>
<reference evidence="6 7" key="1">
    <citation type="submission" date="2018-03" db="EMBL/GenBank/DDBJ databases">
        <title>Genomic Encyclopedia of Archaeal and Bacterial Type Strains, Phase II (KMG-II): from individual species to whole genera.</title>
        <authorList>
            <person name="Goeker M."/>
        </authorList>
    </citation>
    <scope>NUCLEOTIDE SEQUENCE [LARGE SCALE GENOMIC DNA]</scope>
    <source>
        <strain evidence="6 7">DSM 28057</strain>
    </source>
</reference>
<name>A0A2P8DXL3_9BACT</name>
<dbReference type="Pfam" id="PF25954">
    <property type="entry name" value="Beta-barrel_RND_2"/>
    <property type="match status" value="1"/>
</dbReference>
<keyword evidence="2" id="KW-1133">Transmembrane helix</keyword>
<comment type="caution">
    <text evidence="6">The sequence shown here is derived from an EMBL/GenBank/DDBJ whole genome shotgun (WGS) entry which is preliminary data.</text>
</comment>
<evidence type="ECO:0000259" key="5">
    <source>
        <dbReference type="Pfam" id="PF25989"/>
    </source>
</evidence>
<dbReference type="NCBIfam" id="TIGR01730">
    <property type="entry name" value="RND_mfp"/>
    <property type="match status" value="1"/>
</dbReference>
<feature type="transmembrane region" description="Helical" evidence="2">
    <location>
        <begin position="7"/>
        <end position="24"/>
    </location>
</feature>
<dbReference type="Pfam" id="PF25989">
    <property type="entry name" value="YknX_C"/>
    <property type="match status" value="1"/>
</dbReference>
<dbReference type="GO" id="GO:1990281">
    <property type="term" value="C:efflux pump complex"/>
    <property type="evidence" value="ECO:0007669"/>
    <property type="project" value="TreeGrafter"/>
</dbReference>
<dbReference type="InterPro" id="IPR058792">
    <property type="entry name" value="Beta-barrel_RND_2"/>
</dbReference>
<keyword evidence="2" id="KW-0812">Transmembrane</keyword>
<accession>A0A2P8DXL3</accession>
<dbReference type="InterPro" id="IPR058625">
    <property type="entry name" value="MdtA-like_BSH"/>
</dbReference>
<dbReference type="Gene3D" id="1.10.287.470">
    <property type="entry name" value="Helix hairpin bin"/>
    <property type="match status" value="1"/>
</dbReference>
<dbReference type="Gene3D" id="2.40.50.100">
    <property type="match status" value="1"/>
</dbReference>